<feature type="domain" description="Metallo-beta-lactamase" evidence="2">
    <location>
        <begin position="25"/>
        <end position="217"/>
    </location>
</feature>
<dbReference type="CDD" id="cd07726">
    <property type="entry name" value="ST1585-like_MBL-fold"/>
    <property type="match status" value="1"/>
</dbReference>
<reference evidence="3" key="1">
    <citation type="journal article" date="2020" name="mSystems">
        <title>Genome- and Community-Level Interaction Insights into Carbon Utilization and Element Cycling Functions of Hydrothermarchaeota in Hydrothermal Sediment.</title>
        <authorList>
            <person name="Zhou Z."/>
            <person name="Liu Y."/>
            <person name="Xu W."/>
            <person name="Pan J."/>
            <person name="Luo Z.H."/>
            <person name="Li M."/>
        </authorList>
    </citation>
    <scope>NUCLEOTIDE SEQUENCE [LARGE SCALE GENOMIC DNA]</scope>
    <source>
        <strain evidence="3">HyVt-456</strain>
    </source>
</reference>
<evidence type="ECO:0000256" key="1">
    <source>
        <dbReference type="ARBA" id="ARBA00005250"/>
    </source>
</evidence>
<comment type="similarity">
    <text evidence="1">Belongs to the metallo-beta-lactamase superfamily. Class-B beta-lactamase family.</text>
</comment>
<accession>A0A7V1LNJ6</accession>
<evidence type="ECO:0000259" key="2">
    <source>
        <dbReference type="SMART" id="SM00849"/>
    </source>
</evidence>
<protein>
    <submittedName>
        <fullName evidence="3">MBL fold metallo-hydrolase</fullName>
    </submittedName>
</protein>
<dbReference type="InterPro" id="IPR037482">
    <property type="entry name" value="ST1585_MBL-fold"/>
</dbReference>
<dbReference type="SUPFAM" id="SSF56281">
    <property type="entry name" value="Metallo-hydrolase/oxidoreductase"/>
    <property type="match status" value="1"/>
</dbReference>
<evidence type="ECO:0000313" key="3">
    <source>
        <dbReference type="EMBL" id="HED11271.1"/>
    </source>
</evidence>
<proteinExistence type="inferred from homology"/>
<gene>
    <name evidence="3" type="ORF">ENJ10_11335</name>
</gene>
<dbReference type="AlphaFoldDB" id="A0A7V1LNJ6"/>
<dbReference type="PANTHER" id="PTHR42951:SF4">
    <property type="entry name" value="ACYL-COENZYME A THIOESTERASE MBLAC2"/>
    <property type="match status" value="1"/>
</dbReference>
<dbReference type="Gene3D" id="3.60.15.10">
    <property type="entry name" value="Ribonuclease Z/Hydroxyacylglutathione hydrolase-like"/>
    <property type="match status" value="1"/>
</dbReference>
<name>A0A7V1LNJ6_CALAY</name>
<organism evidence="3">
    <name type="scientific">Caldithrix abyssi</name>
    <dbReference type="NCBI Taxonomy" id="187145"/>
    <lineage>
        <taxon>Bacteria</taxon>
        <taxon>Pseudomonadati</taxon>
        <taxon>Calditrichota</taxon>
        <taxon>Calditrichia</taxon>
        <taxon>Calditrichales</taxon>
        <taxon>Calditrichaceae</taxon>
        <taxon>Caldithrix</taxon>
    </lineage>
</organism>
<dbReference type="InterPro" id="IPR036866">
    <property type="entry name" value="RibonucZ/Hydroxyglut_hydro"/>
</dbReference>
<dbReference type="PANTHER" id="PTHR42951">
    <property type="entry name" value="METALLO-BETA-LACTAMASE DOMAIN-CONTAINING"/>
    <property type="match status" value="1"/>
</dbReference>
<dbReference type="GO" id="GO:0017001">
    <property type="term" value="P:antibiotic catabolic process"/>
    <property type="evidence" value="ECO:0007669"/>
    <property type="project" value="UniProtKB-ARBA"/>
</dbReference>
<sequence length="298" mass="33683">MAIHQISEHLFLIELNQNITGFKQFVSAWLYRGHKRSVLIDPGPTSTISVVKQALRDLHVNWLDCILLTHIHIDHAGGTGMLMSTFPEARIICHPKGIPHMIDPEKLWRGSLAVLGEVAEKYGKIIKVHPNQISYENTVDKGSLHVDVIETPGHAAHHLSYLIDGLLFAGEAAGVHVVDRDISYLRPATPPRFIYEVYRGSILKLMELKAQYICFGHFGLHDDVDRVLQASLTQLDLWWDTVRRSVDLDEEKIADILLGSDPQLARFNDLSPALRERESYFMKNSLKGMLSAAREEIN</sequence>
<dbReference type="EMBL" id="DRLD01000313">
    <property type="protein sequence ID" value="HED11271.1"/>
    <property type="molecule type" value="Genomic_DNA"/>
</dbReference>
<dbReference type="InterPro" id="IPR001279">
    <property type="entry name" value="Metallo-B-lactamas"/>
</dbReference>
<dbReference type="Pfam" id="PF00753">
    <property type="entry name" value="Lactamase_B"/>
    <property type="match status" value="1"/>
</dbReference>
<dbReference type="InterPro" id="IPR050855">
    <property type="entry name" value="NDM-1-like"/>
</dbReference>
<dbReference type="Proteomes" id="UP000886005">
    <property type="component" value="Unassembled WGS sequence"/>
</dbReference>
<dbReference type="SMART" id="SM00849">
    <property type="entry name" value="Lactamase_B"/>
    <property type="match status" value="1"/>
</dbReference>
<comment type="caution">
    <text evidence="3">The sequence shown here is derived from an EMBL/GenBank/DDBJ whole genome shotgun (WGS) entry which is preliminary data.</text>
</comment>